<protein>
    <submittedName>
        <fullName evidence="1">Uncharacterized protein</fullName>
    </submittedName>
</protein>
<name>A0A2U7UFR1_9VIRU</name>
<accession>A0A2U7UFR1</accession>
<dbReference type="Proteomes" id="UP000249758">
    <property type="component" value="Segment"/>
</dbReference>
<dbReference type="EMBL" id="MG011691">
    <property type="protein sequence ID" value="AVK77215.1"/>
    <property type="molecule type" value="Genomic_DNA"/>
</dbReference>
<reference evidence="1" key="1">
    <citation type="journal article" date="2018" name="Nat. Commun.">
        <title>Diversity and evolution of the emerging Pandoraviridae family.</title>
        <authorList>
            <person name="Legendre M."/>
            <person name="Fabre E."/>
            <person name="Poirot O."/>
            <person name="Jeudy S."/>
            <person name="Lartigue A."/>
            <person name="Alempic J.M."/>
            <person name="Beucher L."/>
            <person name="Philippe N."/>
            <person name="Bertaux L."/>
            <person name="Christo-Foroux E."/>
            <person name="Labadie K."/>
            <person name="Coute Y."/>
            <person name="Abergel C."/>
            <person name="Claverie J.M."/>
        </authorList>
    </citation>
    <scope>NUCLEOTIDE SEQUENCE [LARGE SCALE GENOMIC DNA]</scope>
    <source>
        <strain evidence="1">Macleodensis</strain>
    </source>
</reference>
<sequence length="294" mass="31386">MEESERSIIREACEQAVDHLAQQERKAVAARAARLSIKRPAASGRSHQKPSLAVLPNELLDKIAASIDAVGDIYAWSIATGLSPCRHRLVAAIVRNDIDITTVLCAGAPLHIIQALAAAPTPSPSRCSSISTIEAAASGGRVDVFEWIAHGRRSLLPYWGVARTAAGFRALVGAAWRGHAHMIAKIEVMLFPIVPLSSVGTSVDGAFNKAVEVAVSRAHFAFLAAVYNMWPDRCGGPLIKWALVHDSPRAIEAIGGLAPLGCRPDPVFRCAVDAGAWRVARWLARTYPDDASGQ</sequence>
<dbReference type="RefSeq" id="YP_009481211.1">
    <property type="nucleotide sequence ID" value="NC_037665.1"/>
</dbReference>
<organism evidence="1">
    <name type="scientific">Pandoravirus macleodensis</name>
    <dbReference type="NCBI Taxonomy" id="2107707"/>
    <lineage>
        <taxon>Viruses</taxon>
        <taxon>Pandoravirus</taxon>
    </lineage>
</organism>
<evidence type="ECO:0000313" key="1">
    <source>
        <dbReference type="EMBL" id="AVK77215.1"/>
    </source>
</evidence>
<dbReference type="GeneID" id="36841670"/>
<gene>
    <name evidence="1" type="ORF">pmac_cds_527</name>
</gene>
<proteinExistence type="predicted"/>
<dbReference type="KEGG" id="vg:36841670"/>